<proteinExistence type="predicted"/>
<dbReference type="RefSeq" id="XP_004350174.1">
    <property type="nucleotide sequence ID" value="XM_004350124.1"/>
</dbReference>
<dbReference type="GeneID" id="14865892"/>
<keyword evidence="4" id="KW-1185">Reference proteome</keyword>
<evidence type="ECO:0000256" key="2">
    <source>
        <dbReference type="SAM" id="Phobius"/>
    </source>
</evidence>
<evidence type="ECO:0000313" key="4">
    <source>
        <dbReference type="Proteomes" id="UP000007797"/>
    </source>
</evidence>
<reference evidence="4" key="1">
    <citation type="journal article" date="2011" name="Genome Res.">
        <title>Phylogeny-wide analysis of social amoeba genomes highlights ancient origins for complex intercellular communication.</title>
        <authorList>
            <person name="Heidel A.J."/>
            <person name="Lawal H.M."/>
            <person name="Felder M."/>
            <person name="Schilde C."/>
            <person name="Helps N.R."/>
            <person name="Tunggal B."/>
            <person name="Rivero F."/>
            <person name="John U."/>
            <person name="Schleicher M."/>
            <person name="Eichinger L."/>
            <person name="Platzer M."/>
            <person name="Noegel A.A."/>
            <person name="Schaap P."/>
            <person name="Gloeckner G."/>
        </authorList>
    </citation>
    <scope>NUCLEOTIDE SEQUENCE [LARGE SCALE GENOMIC DNA]</scope>
    <source>
        <strain evidence="4">SH3</strain>
    </source>
</reference>
<evidence type="ECO:0000313" key="3">
    <source>
        <dbReference type="EMBL" id="EGG13470.1"/>
    </source>
</evidence>
<keyword evidence="2" id="KW-0472">Membrane</keyword>
<feature type="region of interest" description="Disordered" evidence="1">
    <location>
        <begin position="1"/>
        <end position="20"/>
    </location>
</feature>
<name>F4QFL7_CACFS</name>
<feature type="transmembrane region" description="Helical" evidence="2">
    <location>
        <begin position="57"/>
        <end position="80"/>
    </location>
</feature>
<accession>F4QFL7</accession>
<protein>
    <recommendedName>
        <fullName evidence="5">Transmembrane protein</fullName>
    </recommendedName>
</protein>
<dbReference type="Proteomes" id="UP000007797">
    <property type="component" value="Unassembled WGS sequence"/>
</dbReference>
<dbReference type="KEGG" id="dfa:DFA_11231"/>
<dbReference type="EMBL" id="GL883029">
    <property type="protein sequence ID" value="EGG13470.1"/>
    <property type="molecule type" value="Genomic_DNA"/>
</dbReference>
<sequence>MGEREEEKEKLENGREMEGEEEGRRYMYIERLFVCYSQSFKKGDDTHHHHHHLSFTCLFFVLYLYLSIYLSCFMFYFRILLVDWCVYDNLSIYLSVCLSVCICCYK</sequence>
<organism evidence="3 4">
    <name type="scientific">Cavenderia fasciculata</name>
    <name type="common">Slime mold</name>
    <name type="synonym">Dictyostelium fasciculatum</name>
    <dbReference type="NCBI Taxonomy" id="261658"/>
    <lineage>
        <taxon>Eukaryota</taxon>
        <taxon>Amoebozoa</taxon>
        <taxon>Evosea</taxon>
        <taxon>Eumycetozoa</taxon>
        <taxon>Dictyostelia</taxon>
        <taxon>Acytosteliales</taxon>
        <taxon>Cavenderiaceae</taxon>
        <taxon>Cavenderia</taxon>
    </lineage>
</organism>
<evidence type="ECO:0000256" key="1">
    <source>
        <dbReference type="SAM" id="MobiDB-lite"/>
    </source>
</evidence>
<gene>
    <name evidence="3" type="ORF">DFA_11231</name>
</gene>
<evidence type="ECO:0008006" key="5">
    <source>
        <dbReference type="Google" id="ProtNLM"/>
    </source>
</evidence>
<keyword evidence="2" id="KW-1133">Transmembrane helix</keyword>
<keyword evidence="2" id="KW-0812">Transmembrane</keyword>
<dbReference type="AlphaFoldDB" id="F4QFL7"/>